<dbReference type="AlphaFoldDB" id="A0A316Z678"/>
<gene>
    <name evidence="13" type="ORF">FA09DRAFT_343940</name>
</gene>
<dbReference type="GO" id="GO:0003677">
    <property type="term" value="F:DNA binding"/>
    <property type="evidence" value="ECO:0007669"/>
    <property type="project" value="UniProtKB-KW"/>
</dbReference>
<sequence length="429" mass="46303">MSGYMDDVEPIAVSGPGAGGGAWARSGSTSSLGKRTRTDSPGLGASSLRGTGSAAGTPGPSGSTSGGGGAAAPVRPRTPEPDEDIDMRDADTQMWLVRVPRFLKETWSSVSEPDAKLGFVRVYDQDERGHQRMELHLDKSAVESKGSGGRFSSIPQQYELHMARDADEQPRQTQNVFAFREWEEKRDGGSVKDLDEDSDDETTEESERKSRRRTALAGGVINEVFARPSIVARPTGAVAAAGSGPAGITPEYRALLRQRRIDAAKPKSSVVMLNPNNTAENNMLAAGVTGHAKGKREAFIATKQKPTKSTEKFARMPKNELLDLLMTSFDRYPYWSLKALRQETQQPEAYLKDVLSTIGDLHKRGPYTGNWSLKSEFRDAPREKAAPPVQASGSTQPAAATPAKSAAEDDGADDDDDDDDDGEDFDEVI</sequence>
<dbReference type="InterPro" id="IPR036388">
    <property type="entry name" value="WH-like_DNA-bd_sf"/>
</dbReference>
<dbReference type="SUPFAM" id="SSF46785">
    <property type="entry name" value="Winged helix' DNA-binding domain"/>
    <property type="match status" value="1"/>
</dbReference>
<proteinExistence type="inferred from homology"/>
<evidence type="ECO:0000256" key="7">
    <source>
        <dbReference type="ARBA" id="ARBA00023242"/>
    </source>
</evidence>
<reference evidence="13 14" key="1">
    <citation type="journal article" date="2018" name="Mol. Biol. Evol.">
        <title>Broad Genomic Sampling Reveals a Smut Pathogenic Ancestry of the Fungal Clade Ustilaginomycotina.</title>
        <authorList>
            <person name="Kijpornyongpan T."/>
            <person name="Mondo S.J."/>
            <person name="Barry K."/>
            <person name="Sandor L."/>
            <person name="Lee J."/>
            <person name="Lipzen A."/>
            <person name="Pangilinan J."/>
            <person name="LaButti K."/>
            <person name="Hainaut M."/>
            <person name="Henrissat B."/>
            <person name="Grigoriev I.V."/>
            <person name="Spatafora J.W."/>
            <person name="Aime M.C."/>
        </authorList>
    </citation>
    <scope>NUCLEOTIDE SEQUENCE [LARGE SCALE GENOMIC DNA]</scope>
    <source>
        <strain evidence="13 14">MCA 4186</strain>
    </source>
</reference>
<feature type="domain" description="TFIIF beta subunit HTH" evidence="11">
    <location>
        <begin position="314"/>
        <end position="378"/>
    </location>
</feature>
<comment type="subcellular location">
    <subcellularLocation>
        <location evidence="1">Nucleus</location>
    </subcellularLocation>
</comment>
<comment type="similarity">
    <text evidence="2">Belongs to the TFIIF beta subunit family.</text>
</comment>
<feature type="domain" description="TFIIF beta subunit N-terminal" evidence="12">
    <location>
        <begin position="92"/>
        <end position="229"/>
    </location>
</feature>
<dbReference type="PANTHER" id="PTHR10445">
    <property type="entry name" value="GENERAL TRANSCRIPTION FACTOR IIF SUBUNIT 2"/>
    <property type="match status" value="1"/>
</dbReference>
<feature type="region of interest" description="Disordered" evidence="10">
    <location>
        <begin position="369"/>
        <end position="429"/>
    </location>
</feature>
<feature type="region of interest" description="Disordered" evidence="10">
    <location>
        <begin position="1"/>
        <end position="89"/>
    </location>
</feature>
<evidence type="ECO:0000256" key="10">
    <source>
        <dbReference type="SAM" id="MobiDB-lite"/>
    </source>
</evidence>
<feature type="compositionally biased region" description="Basic and acidic residues" evidence="10">
    <location>
        <begin position="161"/>
        <end position="170"/>
    </location>
</feature>
<dbReference type="Gene3D" id="1.10.10.10">
    <property type="entry name" value="Winged helix-like DNA-binding domain superfamily/Winged helix DNA-binding domain"/>
    <property type="match status" value="1"/>
</dbReference>
<protein>
    <recommendedName>
        <fullName evidence="3">Transcription initiation factor IIF subunit beta</fullName>
    </recommendedName>
    <alternativeName>
        <fullName evidence="9">TFIIF medium subunit</fullName>
    </alternativeName>
    <alternativeName>
        <fullName evidence="8">TFIIF-beta</fullName>
    </alternativeName>
</protein>
<dbReference type="Pfam" id="PF17683">
    <property type="entry name" value="TFIIF_beta_N"/>
    <property type="match status" value="1"/>
</dbReference>
<keyword evidence="4" id="KW-0805">Transcription regulation</keyword>
<organism evidence="13 14">
    <name type="scientific">Tilletiopsis washingtonensis</name>
    <dbReference type="NCBI Taxonomy" id="58919"/>
    <lineage>
        <taxon>Eukaryota</taxon>
        <taxon>Fungi</taxon>
        <taxon>Dikarya</taxon>
        <taxon>Basidiomycota</taxon>
        <taxon>Ustilaginomycotina</taxon>
        <taxon>Exobasidiomycetes</taxon>
        <taxon>Entylomatales</taxon>
        <taxon>Entylomatales incertae sedis</taxon>
        <taxon>Tilletiopsis</taxon>
    </lineage>
</organism>
<name>A0A316Z678_9BASI</name>
<evidence type="ECO:0000259" key="11">
    <source>
        <dbReference type="Pfam" id="PF02270"/>
    </source>
</evidence>
<evidence type="ECO:0000256" key="2">
    <source>
        <dbReference type="ARBA" id="ARBA00009543"/>
    </source>
</evidence>
<dbReference type="InterPro" id="IPR040504">
    <property type="entry name" value="TFIIF_beta_N"/>
</dbReference>
<feature type="compositionally biased region" description="Basic and acidic residues" evidence="10">
    <location>
        <begin position="133"/>
        <end position="142"/>
    </location>
</feature>
<evidence type="ECO:0000256" key="9">
    <source>
        <dbReference type="ARBA" id="ARBA00081863"/>
    </source>
</evidence>
<evidence type="ECO:0000256" key="3">
    <source>
        <dbReference type="ARBA" id="ARBA00021453"/>
    </source>
</evidence>
<dbReference type="Pfam" id="PF02270">
    <property type="entry name" value="TFIIF_beta"/>
    <property type="match status" value="1"/>
</dbReference>
<feature type="region of interest" description="Disordered" evidence="10">
    <location>
        <begin position="133"/>
        <end position="214"/>
    </location>
</feature>
<keyword evidence="14" id="KW-1185">Reference proteome</keyword>
<evidence type="ECO:0000313" key="13">
    <source>
        <dbReference type="EMBL" id="PWN96462.1"/>
    </source>
</evidence>
<evidence type="ECO:0000256" key="1">
    <source>
        <dbReference type="ARBA" id="ARBA00004123"/>
    </source>
</evidence>
<keyword evidence="7" id="KW-0539">Nucleus</keyword>
<feature type="compositionally biased region" description="Acidic residues" evidence="10">
    <location>
        <begin position="408"/>
        <end position="429"/>
    </location>
</feature>
<dbReference type="InterPro" id="IPR040450">
    <property type="entry name" value="TFIIF_beta_HTH"/>
</dbReference>
<feature type="compositionally biased region" description="Basic and acidic residues" evidence="10">
    <location>
        <begin position="180"/>
        <end position="193"/>
    </location>
</feature>
<dbReference type="RefSeq" id="XP_025596741.1">
    <property type="nucleotide sequence ID" value="XM_025744626.1"/>
</dbReference>
<dbReference type="OrthoDB" id="449280at2759"/>
<dbReference type="CDD" id="cd07980">
    <property type="entry name" value="TFIIF_beta"/>
    <property type="match status" value="1"/>
</dbReference>
<feature type="compositionally biased region" description="Basic and acidic residues" evidence="10">
    <location>
        <begin position="375"/>
        <end position="385"/>
    </location>
</feature>
<dbReference type="InterPro" id="IPR036390">
    <property type="entry name" value="WH_DNA-bd_sf"/>
</dbReference>
<dbReference type="SUPFAM" id="SSF50916">
    <property type="entry name" value="Rap30/74 interaction domains"/>
    <property type="match status" value="1"/>
</dbReference>
<dbReference type="InterPro" id="IPR003196">
    <property type="entry name" value="TFIIF_beta"/>
</dbReference>
<dbReference type="GO" id="GO:0005674">
    <property type="term" value="C:transcription factor TFIIF complex"/>
    <property type="evidence" value="ECO:0007669"/>
    <property type="project" value="InterPro"/>
</dbReference>
<dbReference type="GO" id="GO:0006367">
    <property type="term" value="P:transcription initiation at RNA polymerase II promoter"/>
    <property type="evidence" value="ECO:0007669"/>
    <property type="project" value="InterPro"/>
</dbReference>
<evidence type="ECO:0000256" key="5">
    <source>
        <dbReference type="ARBA" id="ARBA00023125"/>
    </source>
</evidence>
<evidence type="ECO:0000256" key="6">
    <source>
        <dbReference type="ARBA" id="ARBA00023163"/>
    </source>
</evidence>
<evidence type="ECO:0000256" key="8">
    <source>
        <dbReference type="ARBA" id="ARBA00081473"/>
    </source>
</evidence>
<keyword evidence="6" id="KW-0804">Transcription</keyword>
<evidence type="ECO:0000313" key="14">
    <source>
        <dbReference type="Proteomes" id="UP000245946"/>
    </source>
</evidence>
<accession>A0A316Z678</accession>
<feature type="compositionally biased region" description="Acidic residues" evidence="10">
    <location>
        <begin position="194"/>
        <end position="204"/>
    </location>
</feature>
<dbReference type="GeneID" id="37272170"/>
<feature type="compositionally biased region" description="Low complexity" evidence="10">
    <location>
        <begin position="50"/>
        <end position="63"/>
    </location>
</feature>
<dbReference type="EMBL" id="KZ819299">
    <property type="protein sequence ID" value="PWN96462.1"/>
    <property type="molecule type" value="Genomic_DNA"/>
</dbReference>
<evidence type="ECO:0000256" key="4">
    <source>
        <dbReference type="ARBA" id="ARBA00023015"/>
    </source>
</evidence>
<dbReference type="PANTHER" id="PTHR10445:SF0">
    <property type="entry name" value="GENERAL TRANSCRIPTION FACTOR IIF SUBUNIT 2"/>
    <property type="match status" value="1"/>
</dbReference>
<evidence type="ECO:0000259" key="12">
    <source>
        <dbReference type="Pfam" id="PF17683"/>
    </source>
</evidence>
<dbReference type="STRING" id="58919.A0A316Z678"/>
<dbReference type="FunFam" id="1.10.10.10:FF:000035">
    <property type="entry name" value="General transcription factor IIF subunit 2"/>
    <property type="match status" value="1"/>
</dbReference>
<feature type="compositionally biased region" description="Low complexity" evidence="10">
    <location>
        <begin position="394"/>
        <end position="405"/>
    </location>
</feature>
<dbReference type="InterPro" id="IPR011039">
    <property type="entry name" value="TFIIF_interaction"/>
</dbReference>
<dbReference type="Proteomes" id="UP000245946">
    <property type="component" value="Unassembled WGS sequence"/>
</dbReference>
<keyword evidence="5" id="KW-0238">DNA-binding</keyword>